<evidence type="ECO:0000313" key="1">
    <source>
        <dbReference type="EMBL" id="OAD23278.1"/>
    </source>
</evidence>
<protein>
    <submittedName>
        <fullName evidence="1">Uncharacterized protein</fullName>
    </submittedName>
</protein>
<gene>
    <name evidence="1" type="ORF">THIOM_000893</name>
</gene>
<sequence length="70" mass="8369">MLMTYQCEYDNHSTLKRQLFFNKKDYKINPLQSFKPEIEEWLLRFVKPAAAGQVLNKALFVPAERTFFSH</sequence>
<name>A0A176S5U5_9GAMM</name>
<evidence type="ECO:0000313" key="2">
    <source>
        <dbReference type="Proteomes" id="UP000076962"/>
    </source>
</evidence>
<keyword evidence="2" id="KW-1185">Reference proteome</keyword>
<dbReference type="AlphaFoldDB" id="A0A176S5U5"/>
<comment type="caution">
    <text evidence="1">The sequence shown here is derived from an EMBL/GenBank/DDBJ whole genome shotgun (WGS) entry which is preliminary data.</text>
</comment>
<dbReference type="EMBL" id="LUTY01000451">
    <property type="protein sequence ID" value="OAD23278.1"/>
    <property type="molecule type" value="Genomic_DNA"/>
</dbReference>
<proteinExistence type="predicted"/>
<dbReference type="Proteomes" id="UP000076962">
    <property type="component" value="Unassembled WGS sequence"/>
</dbReference>
<reference evidence="1 2" key="1">
    <citation type="submission" date="2016-05" db="EMBL/GenBank/DDBJ databases">
        <title>Single-cell genome of chain-forming Candidatus Thiomargarita nelsonii and comparison to other large sulfur-oxidizing bacteria.</title>
        <authorList>
            <person name="Winkel M."/>
            <person name="Salman V."/>
            <person name="Woyke T."/>
            <person name="Schulz-Vogt H."/>
            <person name="Richter M."/>
            <person name="Flood B."/>
            <person name="Bailey J."/>
            <person name="Amann R."/>
            <person name="Mussmann M."/>
        </authorList>
    </citation>
    <scope>NUCLEOTIDE SEQUENCE [LARGE SCALE GENOMIC DNA]</scope>
    <source>
        <strain evidence="1 2">THI036</strain>
    </source>
</reference>
<accession>A0A176S5U5</accession>
<organism evidence="1 2">
    <name type="scientific">Candidatus Thiomargarita nelsonii</name>
    <dbReference type="NCBI Taxonomy" id="1003181"/>
    <lineage>
        <taxon>Bacteria</taxon>
        <taxon>Pseudomonadati</taxon>
        <taxon>Pseudomonadota</taxon>
        <taxon>Gammaproteobacteria</taxon>
        <taxon>Thiotrichales</taxon>
        <taxon>Thiotrichaceae</taxon>
        <taxon>Thiomargarita</taxon>
    </lineage>
</organism>